<dbReference type="Proteomes" id="UP000827889">
    <property type="component" value="Chromosome 4"/>
</dbReference>
<evidence type="ECO:0000313" key="2">
    <source>
        <dbReference type="RefSeq" id="XP_030541306.1"/>
    </source>
</evidence>
<dbReference type="Pfam" id="PF13855">
    <property type="entry name" value="LRR_8"/>
    <property type="match status" value="1"/>
</dbReference>
<keyword evidence="1" id="KW-1185">Reference proteome</keyword>
<dbReference type="RefSeq" id="XP_030541306.1">
    <property type="nucleotide sequence ID" value="XM_030685446.2"/>
</dbReference>
<sequence>MDGSFMRKLPQSIGMLKKLEEIRASRCRSLEKIPEEIQGLSHLRILVLSHTNIPSLPDSISSLPHLRNLDLYSCDNLRKLPLLPSSLVALCLTYDLSKLKSLDISSLTNLKELYLANYLEEEASPSADRSSMVEPLSLSGIDKLTKVEALKLCLSGFATLPDMSALSQLRKLDLQCPDLQHLPQLPKSLKKLTLHDCKSLEKLPELKHPKSLSGLELLSCSVREIQGLGNLSSLEALSISHCELVKLEGLECLTSLRTLTISYCDSLLELPDLSNLKLRTRNIHHCKNIPQQDSL</sequence>
<protein>
    <submittedName>
        <fullName evidence="2">Disease resistance protein RUN1-like</fullName>
    </submittedName>
</protein>
<dbReference type="GeneID" id="115748809"/>
<accession>A0A8B8Q2I7</accession>
<organism evidence="1 2">
    <name type="scientific">Rhodamnia argentea</name>
    <dbReference type="NCBI Taxonomy" id="178133"/>
    <lineage>
        <taxon>Eukaryota</taxon>
        <taxon>Viridiplantae</taxon>
        <taxon>Streptophyta</taxon>
        <taxon>Embryophyta</taxon>
        <taxon>Tracheophyta</taxon>
        <taxon>Spermatophyta</taxon>
        <taxon>Magnoliopsida</taxon>
        <taxon>eudicotyledons</taxon>
        <taxon>Gunneridae</taxon>
        <taxon>Pentapetalae</taxon>
        <taxon>rosids</taxon>
        <taxon>malvids</taxon>
        <taxon>Myrtales</taxon>
        <taxon>Myrtaceae</taxon>
        <taxon>Myrtoideae</taxon>
        <taxon>Myrteae</taxon>
        <taxon>Australasian group</taxon>
        <taxon>Rhodamnia</taxon>
    </lineage>
</organism>
<dbReference type="AlphaFoldDB" id="A0A8B8Q2I7"/>
<dbReference type="PANTHER" id="PTHR47186:SF3">
    <property type="entry name" value="OS09G0267800 PROTEIN"/>
    <property type="match status" value="1"/>
</dbReference>
<name>A0A8B8Q2I7_9MYRT</name>
<dbReference type="PROSITE" id="PS51450">
    <property type="entry name" value="LRR"/>
    <property type="match status" value="1"/>
</dbReference>
<proteinExistence type="predicted"/>
<dbReference type="PANTHER" id="PTHR47186">
    <property type="entry name" value="LEUCINE-RICH REPEAT-CONTAINING PROTEIN 57"/>
    <property type="match status" value="1"/>
</dbReference>
<dbReference type="SUPFAM" id="SSF52058">
    <property type="entry name" value="L domain-like"/>
    <property type="match status" value="1"/>
</dbReference>
<dbReference type="KEGG" id="rarg:115748809"/>
<dbReference type="OrthoDB" id="266138at2759"/>
<reference evidence="2" key="1">
    <citation type="submission" date="2025-08" db="UniProtKB">
        <authorList>
            <consortium name="RefSeq"/>
        </authorList>
    </citation>
    <scope>IDENTIFICATION</scope>
    <source>
        <tissue evidence="2">Leaf</tissue>
    </source>
</reference>
<dbReference type="InterPro" id="IPR001611">
    <property type="entry name" value="Leu-rich_rpt"/>
</dbReference>
<dbReference type="Gene3D" id="3.80.10.10">
    <property type="entry name" value="Ribonuclease Inhibitor"/>
    <property type="match status" value="2"/>
</dbReference>
<evidence type="ECO:0000313" key="1">
    <source>
        <dbReference type="Proteomes" id="UP000827889"/>
    </source>
</evidence>
<gene>
    <name evidence="2" type="primary">LOC115748809</name>
</gene>
<dbReference type="InterPro" id="IPR032675">
    <property type="entry name" value="LRR_dom_sf"/>
</dbReference>